<feature type="transmembrane region" description="Helical" evidence="1">
    <location>
        <begin position="126"/>
        <end position="143"/>
    </location>
</feature>
<proteinExistence type="predicted"/>
<evidence type="ECO:0000313" key="2">
    <source>
        <dbReference type="EMBL" id="MDK6275945.1"/>
    </source>
</evidence>
<keyword evidence="1" id="KW-1133">Transmembrane helix</keyword>
<feature type="transmembrane region" description="Helical" evidence="1">
    <location>
        <begin position="75"/>
        <end position="95"/>
    </location>
</feature>
<name>A0AAP4C8H4_9MICC</name>
<organism evidence="2 3">
    <name type="scientific">Pseudoglutamicibacter cumminsii</name>
    <dbReference type="NCBI Taxonomy" id="156979"/>
    <lineage>
        <taxon>Bacteria</taxon>
        <taxon>Bacillati</taxon>
        <taxon>Actinomycetota</taxon>
        <taxon>Actinomycetes</taxon>
        <taxon>Micrococcales</taxon>
        <taxon>Micrococcaceae</taxon>
        <taxon>Pseudoglutamicibacter</taxon>
    </lineage>
</organism>
<gene>
    <name evidence="2" type="ORF">QP116_09430</name>
</gene>
<dbReference type="Proteomes" id="UP001240483">
    <property type="component" value="Unassembled WGS sequence"/>
</dbReference>
<keyword evidence="1" id="KW-0812">Transmembrane</keyword>
<accession>A0AAP4C8H4</accession>
<feature type="transmembrane region" description="Helical" evidence="1">
    <location>
        <begin position="164"/>
        <end position="186"/>
    </location>
</feature>
<feature type="transmembrane region" description="Helical" evidence="1">
    <location>
        <begin position="16"/>
        <end position="36"/>
    </location>
</feature>
<keyword evidence="1" id="KW-0472">Membrane</keyword>
<protein>
    <submittedName>
        <fullName evidence="2">Uncharacterized protein</fullName>
    </submittedName>
</protein>
<sequence length="193" mass="21122">MKDWIEAAFGKHRPFLSLWLAVGSLFALSMFIGQFATKKRTALDGIAWLGTTFGLPQGYADWIASRQTWLSEHQVATSNILGVLLGLGIFALIIYGGSSTVKPSGPAGATVFVVWGITQEVGVTDGWWVGAIVLPIFLLLMWWGNKDEIKCDDLKDFGERALLALVELAAVVIALPTMLFGIFYTLSLRERQG</sequence>
<evidence type="ECO:0000256" key="1">
    <source>
        <dbReference type="SAM" id="Phobius"/>
    </source>
</evidence>
<dbReference type="EMBL" id="JASODW010000018">
    <property type="protein sequence ID" value="MDK6275945.1"/>
    <property type="molecule type" value="Genomic_DNA"/>
</dbReference>
<dbReference type="RefSeq" id="WP_285327302.1">
    <property type="nucleotide sequence ID" value="NZ_JASODW010000018.1"/>
</dbReference>
<reference evidence="2" key="1">
    <citation type="submission" date="2023-05" db="EMBL/GenBank/DDBJ databases">
        <title>Cataloging the Phylogenetic Diversity of Human Bladder Bacteria.</title>
        <authorList>
            <person name="Du J."/>
        </authorList>
    </citation>
    <scope>NUCLEOTIDE SEQUENCE</scope>
    <source>
        <strain evidence="2">UMB9978</strain>
    </source>
</reference>
<comment type="caution">
    <text evidence="2">The sequence shown here is derived from an EMBL/GenBank/DDBJ whole genome shotgun (WGS) entry which is preliminary data.</text>
</comment>
<evidence type="ECO:0000313" key="3">
    <source>
        <dbReference type="Proteomes" id="UP001240483"/>
    </source>
</evidence>
<dbReference type="AlphaFoldDB" id="A0AAP4C8H4"/>